<evidence type="ECO:0000313" key="1">
    <source>
        <dbReference type="EMBL" id="JAH17274.1"/>
    </source>
</evidence>
<proteinExistence type="predicted"/>
<accession>A0A0E9QKJ4</accession>
<reference evidence="1" key="2">
    <citation type="journal article" date="2015" name="Fish Shellfish Immunol.">
        <title>Early steps in the European eel (Anguilla anguilla)-Vibrio vulnificus interaction in the gills: Role of the RtxA13 toxin.</title>
        <authorList>
            <person name="Callol A."/>
            <person name="Pajuelo D."/>
            <person name="Ebbesson L."/>
            <person name="Teles M."/>
            <person name="MacKenzie S."/>
            <person name="Amaro C."/>
        </authorList>
    </citation>
    <scope>NUCLEOTIDE SEQUENCE</scope>
</reference>
<dbReference type="AlphaFoldDB" id="A0A0E9QKJ4"/>
<organism evidence="1">
    <name type="scientific">Anguilla anguilla</name>
    <name type="common">European freshwater eel</name>
    <name type="synonym">Muraena anguilla</name>
    <dbReference type="NCBI Taxonomy" id="7936"/>
    <lineage>
        <taxon>Eukaryota</taxon>
        <taxon>Metazoa</taxon>
        <taxon>Chordata</taxon>
        <taxon>Craniata</taxon>
        <taxon>Vertebrata</taxon>
        <taxon>Euteleostomi</taxon>
        <taxon>Actinopterygii</taxon>
        <taxon>Neopterygii</taxon>
        <taxon>Teleostei</taxon>
        <taxon>Anguilliformes</taxon>
        <taxon>Anguillidae</taxon>
        <taxon>Anguilla</taxon>
    </lineage>
</organism>
<dbReference type="EMBL" id="GBXM01091303">
    <property type="protein sequence ID" value="JAH17274.1"/>
    <property type="molecule type" value="Transcribed_RNA"/>
</dbReference>
<sequence>MIPDDIRLGTVCGIMWGFSGEVTPCVLFGGHPGLELAFVQSLYRTSKSFLEMSLHLLTPGWIAPSPRKMRTCSTLHTTGVISNLFSLV</sequence>
<protein>
    <submittedName>
        <fullName evidence="1">Uncharacterized protein</fullName>
    </submittedName>
</protein>
<reference evidence="1" key="1">
    <citation type="submission" date="2014-11" db="EMBL/GenBank/DDBJ databases">
        <authorList>
            <person name="Amaro Gonzalez C."/>
        </authorList>
    </citation>
    <scope>NUCLEOTIDE SEQUENCE</scope>
</reference>
<name>A0A0E9QKJ4_ANGAN</name>